<dbReference type="Proteomes" id="UP000321245">
    <property type="component" value="Unassembled WGS sequence"/>
</dbReference>
<evidence type="ECO:0000256" key="1">
    <source>
        <dbReference type="SAM" id="MobiDB-lite"/>
    </source>
</evidence>
<sequence>MMKIQLLTTILFFSLIVHAQDTIYFDKDWQPTTKGNHSFYRPLPLKKLGSLFLLRDYYKNGQLQMQGYLSDANNENSYVGDLFWYEENGLDSSESHYYNRTSTKELIYYAADGSIWKKISYDKNGEIKKIEVFWKNQPLFLGNVVNTMKFSGVFAKKVPDDFYNQNPIDQDNEPEKIATTYSPVPPPMNPNKADKKKYELKEQYRIVMYWENGKKAEETIFGLDSYGYSKKIKKTVWDKNGKLLFTIDFEKDIQPRRYSVFNYFTKNDFVLGVKEEEIYESGNLVEKKVNSVKDELILIEKYQDGVLLEKRYPIENKVSLYRNGEPFDGYFEETIGNNLQIYQLKNGIKIDKEIVKDPKTGQLIYEGIYQNGKPWSGQFFSTIAENYELSNFKNGTREGIQKIFENYNDDLKEVFEMKDGLREGFRKQYNNGDLMTQSFYKNDKIYEGEIEDSEHKEIYKKGALVQKIFFQDSYSKRPILIKQYKDNQISTVDYYNFTIKDNFEDVYTGKFKNQQPYEGYFLNDTIMREFPVVNFYEKGQMKYQYSFDFLEQMDSYEHYLYNVKTDFVNGKINNGMSYKMIGDRVLLRENYSSGKVENFDLNLFAMHYFNRISFKSEKDEIIVSEMQSPYRIKSKQNKKGLYDFRLYKENELIFEGAKPMEMKEGTPGTMTLYYIRENQLQKYSFKPNRIDHNIDADLMLKLIYLFPIKANNSTEAISFLLHKMDQFIANQIEGSEDVMLEFPFKEEDILTFVYYDENGKLSEGIKLTESADKSIEADVYEKGKKIKTKQLNSMKQLIENDREVLRSLMNDVKF</sequence>
<feature type="region of interest" description="Disordered" evidence="1">
    <location>
        <begin position="166"/>
        <end position="193"/>
    </location>
</feature>
<comment type="caution">
    <text evidence="3">The sequence shown here is derived from an EMBL/GenBank/DDBJ whole genome shotgun (WGS) entry which is preliminary data.</text>
</comment>
<evidence type="ECO:0008006" key="5">
    <source>
        <dbReference type="Google" id="ProtNLM"/>
    </source>
</evidence>
<dbReference type="STRING" id="1218108.GCA_000382425_01636"/>
<dbReference type="Gene3D" id="3.90.930.1">
    <property type="match status" value="1"/>
</dbReference>
<evidence type="ECO:0000313" key="3">
    <source>
        <dbReference type="EMBL" id="GEM51113.1"/>
    </source>
</evidence>
<name>A0A511NE77_9FLAO</name>
<keyword evidence="2" id="KW-0732">Signal</keyword>
<proteinExistence type="predicted"/>
<evidence type="ECO:0000313" key="4">
    <source>
        <dbReference type="Proteomes" id="UP000321245"/>
    </source>
</evidence>
<evidence type="ECO:0000256" key="2">
    <source>
        <dbReference type="SAM" id="SignalP"/>
    </source>
</evidence>
<keyword evidence="4" id="KW-1185">Reference proteome</keyword>
<dbReference type="EMBL" id="BJXC01000004">
    <property type="protein sequence ID" value="GEM51113.1"/>
    <property type="molecule type" value="Genomic_DNA"/>
</dbReference>
<organism evidence="3 4">
    <name type="scientific">Empedobacter brevis NBRC 14943 = ATCC 43319</name>
    <dbReference type="NCBI Taxonomy" id="1218108"/>
    <lineage>
        <taxon>Bacteria</taxon>
        <taxon>Pseudomonadati</taxon>
        <taxon>Bacteroidota</taxon>
        <taxon>Flavobacteriia</taxon>
        <taxon>Flavobacteriales</taxon>
        <taxon>Weeksellaceae</taxon>
        <taxon>Empedobacter</taxon>
    </lineage>
</organism>
<dbReference type="SUPFAM" id="SSF82185">
    <property type="entry name" value="Histone H3 K4-specific methyltransferase SET7/9 N-terminal domain"/>
    <property type="match status" value="1"/>
</dbReference>
<reference evidence="3 4" key="1">
    <citation type="submission" date="2019-07" db="EMBL/GenBank/DDBJ databases">
        <title>Whole genome shotgun sequence of Empedobacter brevis NBRC 14943.</title>
        <authorList>
            <person name="Hosoyama A."/>
            <person name="Uohara A."/>
            <person name="Ohji S."/>
            <person name="Ichikawa N."/>
        </authorList>
    </citation>
    <scope>NUCLEOTIDE SEQUENCE [LARGE SCALE GENOMIC DNA]</scope>
    <source>
        <strain evidence="3 4">NBRC 14943</strain>
    </source>
</reference>
<gene>
    <name evidence="3" type="ORF">EB1_09030</name>
</gene>
<feature type="signal peptide" evidence="2">
    <location>
        <begin position="1"/>
        <end position="19"/>
    </location>
</feature>
<dbReference type="AlphaFoldDB" id="A0A511NE77"/>
<feature type="chain" id="PRO_5021810281" description="Antitoxin component YwqK of the YwqJK toxin-antitoxin module" evidence="2">
    <location>
        <begin position="20"/>
        <end position="814"/>
    </location>
</feature>
<accession>A0A511NE77</accession>
<protein>
    <recommendedName>
        <fullName evidence="5">Antitoxin component YwqK of the YwqJK toxin-antitoxin module</fullName>
    </recommendedName>
</protein>